<evidence type="ECO:0000256" key="7">
    <source>
        <dbReference type="ARBA" id="ARBA00022839"/>
    </source>
</evidence>
<evidence type="ECO:0000256" key="2">
    <source>
        <dbReference type="ARBA" id="ARBA00008494"/>
    </source>
</evidence>
<feature type="compositionally biased region" description="Acidic residues" evidence="12">
    <location>
        <begin position="397"/>
        <end position="422"/>
    </location>
</feature>
<evidence type="ECO:0000256" key="9">
    <source>
        <dbReference type="ARBA" id="ARBA00059283"/>
    </source>
</evidence>
<dbReference type="GO" id="GO:0000076">
    <property type="term" value="P:DNA replication checkpoint signaling"/>
    <property type="evidence" value="ECO:0007669"/>
    <property type="project" value="TreeGrafter"/>
</dbReference>
<feature type="compositionally biased region" description="Low complexity" evidence="12">
    <location>
        <begin position="340"/>
        <end position="358"/>
    </location>
</feature>
<name>A0AAD5TD11_9FUNG</name>
<dbReference type="InterPro" id="IPR046938">
    <property type="entry name" value="DNA_clamp_sf"/>
</dbReference>
<feature type="region of interest" description="Disordered" evidence="12">
    <location>
        <begin position="281"/>
        <end position="382"/>
    </location>
</feature>
<dbReference type="GO" id="GO:0071479">
    <property type="term" value="P:cellular response to ionizing radiation"/>
    <property type="evidence" value="ECO:0007669"/>
    <property type="project" value="TreeGrafter"/>
</dbReference>
<evidence type="ECO:0000256" key="1">
    <source>
        <dbReference type="ARBA" id="ARBA00004123"/>
    </source>
</evidence>
<dbReference type="AlphaFoldDB" id="A0AAD5TD11"/>
<dbReference type="SUPFAM" id="SSF55979">
    <property type="entry name" value="DNA clamp"/>
    <property type="match status" value="1"/>
</dbReference>
<feature type="compositionally biased region" description="Acidic residues" evidence="12">
    <location>
        <begin position="489"/>
        <end position="499"/>
    </location>
</feature>
<evidence type="ECO:0000256" key="10">
    <source>
        <dbReference type="ARBA" id="ARBA00069752"/>
    </source>
</evidence>
<dbReference type="Proteomes" id="UP001212152">
    <property type="component" value="Unassembled WGS sequence"/>
</dbReference>
<evidence type="ECO:0000256" key="11">
    <source>
        <dbReference type="ARBA" id="ARBA00079896"/>
    </source>
</evidence>
<dbReference type="GO" id="GO:0006281">
    <property type="term" value="P:DNA repair"/>
    <property type="evidence" value="ECO:0007669"/>
    <property type="project" value="InterPro"/>
</dbReference>
<organism evidence="13 14">
    <name type="scientific">Geranomyces variabilis</name>
    <dbReference type="NCBI Taxonomy" id="109894"/>
    <lineage>
        <taxon>Eukaryota</taxon>
        <taxon>Fungi</taxon>
        <taxon>Fungi incertae sedis</taxon>
        <taxon>Chytridiomycota</taxon>
        <taxon>Chytridiomycota incertae sedis</taxon>
        <taxon>Chytridiomycetes</taxon>
        <taxon>Spizellomycetales</taxon>
        <taxon>Powellomycetaceae</taxon>
        <taxon>Geranomyces</taxon>
    </lineage>
</organism>
<dbReference type="Pfam" id="PF04139">
    <property type="entry name" value="Rad9"/>
    <property type="match status" value="1"/>
</dbReference>
<evidence type="ECO:0000256" key="8">
    <source>
        <dbReference type="ARBA" id="ARBA00023242"/>
    </source>
</evidence>
<keyword evidence="6" id="KW-0378">Hydrolase</keyword>
<evidence type="ECO:0000256" key="3">
    <source>
        <dbReference type="ARBA" id="ARBA00022553"/>
    </source>
</evidence>
<feature type="compositionally biased region" description="Low complexity" evidence="12">
    <location>
        <begin position="294"/>
        <end position="304"/>
    </location>
</feature>
<sequence length="511" mass="55280">MDAVLPSVGLKSFARILQCLAKVGEDLYIQPRANKLLFATVNASRSACAHFTLHTGFFESYTAQARVLDAAGNEAGASSCHVLLKPLLNVFRAKNGMDNVESCRIKLQCAGDRDRLVIQLHCKYGILKTHKLHFELCDPLAAIYSKASAPHHWTISSKLAHDWLAHFHARLEEITMRCAHGEMALKSFTETVLADEEDQMGSRSLQTELTVDVEDFDAFTVAAPTEVTFDLRNLKAILSFADAMGQPVSAFFDQAGRPVVLTVTQTPDLYALDLVVATTAPFEDDPAPEPSTANSFNNHNQNNNDRSQPQPLRTAAAQHPRTPAPAAPPPRSHVRGALESAAAAASSSSAASPTSPSAVGRPMDETNNDHATNNGNNADQPNEYYDEYATLLLENDDEDHSLDGNDNDDDDNDDDDGDDDEMLPPSPPQRTAPLPLRQLPSDAAGVGPTTASLSMGVTHVSDSAPGEDAAAPFFTDGDDYDMAWFNDAGVEDDEGDGEVLEPTPKKPRYLR</sequence>
<keyword evidence="5" id="KW-0227">DNA damage</keyword>
<keyword evidence="8" id="KW-0539">Nucleus</keyword>
<protein>
    <recommendedName>
        <fullName evidence="10">Cell cycle checkpoint control protein RAD9A</fullName>
    </recommendedName>
    <alternativeName>
        <fullName evidence="11">DNA repair exonuclease rad9 homolog A</fullName>
    </alternativeName>
</protein>
<feature type="compositionally biased region" description="Pro residues" evidence="12">
    <location>
        <begin position="322"/>
        <end position="331"/>
    </location>
</feature>
<dbReference type="PANTHER" id="PTHR15237:SF0">
    <property type="entry name" value="CELL CYCLE CHECKPOINT CONTROL PROTEIN"/>
    <property type="match status" value="1"/>
</dbReference>
<dbReference type="GO" id="GO:0031573">
    <property type="term" value="P:mitotic intra-S DNA damage checkpoint signaling"/>
    <property type="evidence" value="ECO:0007669"/>
    <property type="project" value="TreeGrafter"/>
</dbReference>
<evidence type="ECO:0000256" key="5">
    <source>
        <dbReference type="ARBA" id="ARBA00022763"/>
    </source>
</evidence>
<evidence type="ECO:0000256" key="12">
    <source>
        <dbReference type="SAM" id="MobiDB-lite"/>
    </source>
</evidence>
<keyword evidence="14" id="KW-1185">Reference proteome</keyword>
<evidence type="ECO:0000256" key="4">
    <source>
        <dbReference type="ARBA" id="ARBA00022722"/>
    </source>
</evidence>
<comment type="caution">
    <text evidence="13">The sequence shown here is derived from an EMBL/GenBank/DDBJ whole genome shotgun (WGS) entry which is preliminary data.</text>
</comment>
<feature type="region of interest" description="Disordered" evidence="12">
    <location>
        <begin position="487"/>
        <end position="511"/>
    </location>
</feature>
<evidence type="ECO:0000256" key="6">
    <source>
        <dbReference type="ARBA" id="ARBA00022801"/>
    </source>
</evidence>
<dbReference type="InterPro" id="IPR026584">
    <property type="entry name" value="Rad9"/>
</dbReference>
<dbReference type="GO" id="GO:0030896">
    <property type="term" value="C:checkpoint clamp complex"/>
    <property type="evidence" value="ECO:0007669"/>
    <property type="project" value="InterPro"/>
</dbReference>
<comment type="subcellular location">
    <subcellularLocation>
        <location evidence="1">Nucleus</location>
    </subcellularLocation>
</comment>
<dbReference type="PIRSF" id="PIRSF009303">
    <property type="entry name" value="Cell_cycle_RAD9"/>
    <property type="match status" value="1"/>
</dbReference>
<feature type="region of interest" description="Disordered" evidence="12">
    <location>
        <begin position="397"/>
        <end position="475"/>
    </location>
</feature>
<gene>
    <name evidence="13" type="primary">RAD9B</name>
    <name evidence="13" type="ORF">HDU87_008345</name>
</gene>
<evidence type="ECO:0000313" key="14">
    <source>
        <dbReference type="Proteomes" id="UP001212152"/>
    </source>
</evidence>
<dbReference type="PANTHER" id="PTHR15237">
    <property type="entry name" value="DNA REPAIR PROTEIN RAD9"/>
    <property type="match status" value="1"/>
</dbReference>
<feature type="compositionally biased region" description="Low complexity" evidence="12">
    <location>
        <begin position="369"/>
        <end position="379"/>
    </location>
</feature>
<comment type="function">
    <text evidence="9">Component of the 9-1-1 cell-cycle checkpoint response complex that plays a major role in DNA repair. The 9-1-1 complex is recruited to DNA lesion upon damage by the RAD17-replication factor C (RFC) clamp loader complex. Acts then as a sliding clamp platform on DNA for several proteins involved in long-patch base excision repair (LP-BER). The 9-1-1 complex stimulates DNA polymerase beta (POLB) activity by increasing its affinity for the 3'-OH end of the primer-template and stabilizes POLB to those sites where LP-BER proceeds; endonuclease FEN1 cleavage activity on substrates with double, nick, or gap flaps of distinct sequences and lengths; and DNA ligase I (LIG1) on long-patch base excision repair substrates. The 9-1-1 complex is necessary for the recruitment of RHNO1 to sites of double-stranded breaks (DSB) occurring during the S phase. RAD9A possesses 3'-&gt;5' double stranded DNA exonuclease activity.</text>
</comment>
<dbReference type="GO" id="GO:0004527">
    <property type="term" value="F:exonuclease activity"/>
    <property type="evidence" value="ECO:0007669"/>
    <property type="project" value="UniProtKB-KW"/>
</dbReference>
<accession>A0AAD5TD11</accession>
<comment type="similarity">
    <text evidence="2">Belongs to the rad9 family.</text>
</comment>
<keyword evidence="3" id="KW-0597">Phosphoprotein</keyword>
<proteinExistence type="inferred from homology"/>
<dbReference type="Gene3D" id="3.70.10.10">
    <property type="match status" value="1"/>
</dbReference>
<dbReference type="EMBL" id="JADGJQ010000086">
    <property type="protein sequence ID" value="KAJ3171387.1"/>
    <property type="molecule type" value="Genomic_DNA"/>
</dbReference>
<dbReference type="FunFam" id="3.70.10.10:FF:000005">
    <property type="entry name" value="Cell cycle checkpoint control protein"/>
    <property type="match status" value="1"/>
</dbReference>
<keyword evidence="7" id="KW-0269">Exonuclease</keyword>
<keyword evidence="4" id="KW-0540">Nuclease</keyword>
<reference evidence="13" key="1">
    <citation type="submission" date="2020-05" db="EMBL/GenBank/DDBJ databases">
        <title>Phylogenomic resolution of chytrid fungi.</title>
        <authorList>
            <person name="Stajich J.E."/>
            <person name="Amses K."/>
            <person name="Simmons R."/>
            <person name="Seto K."/>
            <person name="Myers J."/>
            <person name="Bonds A."/>
            <person name="Quandt C.A."/>
            <person name="Barry K."/>
            <person name="Liu P."/>
            <person name="Grigoriev I."/>
            <person name="Longcore J.E."/>
            <person name="James T.Y."/>
        </authorList>
    </citation>
    <scope>NUCLEOTIDE SEQUENCE</scope>
    <source>
        <strain evidence="13">JEL0379</strain>
    </source>
</reference>
<dbReference type="InterPro" id="IPR007268">
    <property type="entry name" value="Rad9/Ddc1"/>
</dbReference>
<evidence type="ECO:0000313" key="13">
    <source>
        <dbReference type="EMBL" id="KAJ3171387.1"/>
    </source>
</evidence>